<reference evidence="9" key="1">
    <citation type="submission" date="2024-06" db="EMBL/GenBank/DDBJ databases">
        <title>Methylostella associata gen. nov., sp. nov., a novel Ancalomicrobiaceae-affiliated facultatively methylotrophic bacteria that feed on methanotrophs of the genus Methylococcus.</title>
        <authorList>
            <person name="Saltykova V."/>
            <person name="Danilova O.V."/>
            <person name="Oshkin I.Y."/>
            <person name="Belova S.E."/>
            <person name="Pimenov N.V."/>
            <person name="Dedysh S.N."/>
        </authorList>
    </citation>
    <scope>NUCLEOTIDE SEQUENCE</scope>
    <source>
        <strain evidence="9">S20</strain>
    </source>
</reference>
<dbReference type="GO" id="GO:0006935">
    <property type="term" value="P:chemotaxis"/>
    <property type="evidence" value="ECO:0007669"/>
    <property type="project" value="InterPro"/>
</dbReference>
<evidence type="ECO:0000256" key="1">
    <source>
        <dbReference type="ARBA" id="ARBA00004370"/>
    </source>
</evidence>
<dbReference type="GO" id="GO:0005886">
    <property type="term" value="C:plasma membrane"/>
    <property type="evidence" value="ECO:0007669"/>
    <property type="project" value="TreeGrafter"/>
</dbReference>
<dbReference type="SMART" id="SM00283">
    <property type="entry name" value="MA"/>
    <property type="match status" value="1"/>
</dbReference>
<protein>
    <submittedName>
        <fullName evidence="9">Methyl-accepting chemotaxis protein</fullName>
    </submittedName>
</protein>
<evidence type="ECO:0000256" key="4">
    <source>
        <dbReference type="PROSITE-ProRule" id="PRU00284"/>
    </source>
</evidence>
<sequence length="723" mass="78688">MVDAVERAQATIEFGLDGRVVTANKHFLDALGYTLDEIKGQHHSMFVDPAERQTTEYRLFWEKLGRGEFDAGQYKRIGKGGKEVWIQATYNPILDIHGKPFKVVKFATDITEQRLRTADFEGQLDAIGKAQAVIEFGLDGRVRHANKNFLDALGYTLDEIKGQHHSMFVDPVERQGADYRLFWEKLGRGEYDAGQYKRIGKGGKEVWIQASYNPILDMNGKPFKVVKYATDITEQKLRTADFEGQLAAIGKAQAVIEFGLDGRVRHANKNFLDTLGYTLDEIKGQHHSMFVDPTERQGNEYRLFWEKLGRGEYDAGQYKRIGKGGREVFIQASYNPIFDMNGKPFKVVKYATDVTEQVLASRAMEAAVAESQAIIAAARDNDLTRRIPLEGKTGSLHELCSGINSLIDTMTSVVANILASSSTIATAVGEITNGTNDLSKRTEQQASNLEETAASMEEMAATIKLNAENAQQANTLAISARSTATDGGQVVDKAVEAMSRIESSSQKISDIIGVIDEIAFQTNLLALNAAVEAARAGDAGKGFAVVASEVRSLAQRSSGAAKDIKALIAASGSQVKDGVKLVNDAGQALNEIVGSIKKVADIVSEIASASKEQATGVEEINKAVSQMDEMTQQNSALVEENAAACRLLQDQADDMQHRMSQFELDAAFAAQPTPIKAKVPVRPAAAKPAPRPPARKVAASGGAARMQAELQSAFQDDADWKEF</sequence>
<dbReference type="KEGG" id="mflg:ABS361_22265"/>
<feature type="domain" description="Methyl-accepting transducer" evidence="7">
    <location>
        <begin position="420"/>
        <end position="649"/>
    </location>
</feature>
<dbReference type="FunFam" id="1.10.287.950:FF:000001">
    <property type="entry name" value="Methyl-accepting chemotaxis sensory transducer"/>
    <property type="match status" value="1"/>
</dbReference>
<dbReference type="SUPFAM" id="SSF58104">
    <property type="entry name" value="Methyl-accepting chemotaxis protein (MCP) signaling domain"/>
    <property type="match status" value="1"/>
</dbReference>
<dbReference type="NCBIfam" id="TIGR00229">
    <property type="entry name" value="sensory_box"/>
    <property type="match status" value="3"/>
</dbReference>
<dbReference type="InterPro" id="IPR035965">
    <property type="entry name" value="PAS-like_dom_sf"/>
</dbReference>
<gene>
    <name evidence="9" type="ORF">ABS361_22265</name>
</gene>
<organism evidence="9">
    <name type="scientific">Methyloraptor flagellatus</name>
    <dbReference type="NCBI Taxonomy" id="3162530"/>
    <lineage>
        <taxon>Bacteria</taxon>
        <taxon>Pseudomonadati</taxon>
        <taxon>Pseudomonadota</taxon>
        <taxon>Alphaproteobacteria</taxon>
        <taxon>Hyphomicrobiales</taxon>
        <taxon>Ancalomicrobiaceae</taxon>
        <taxon>Methyloraptor</taxon>
    </lineage>
</organism>
<evidence type="ECO:0000259" key="7">
    <source>
        <dbReference type="PROSITE" id="PS50111"/>
    </source>
</evidence>
<dbReference type="CDD" id="cd00130">
    <property type="entry name" value="PAS"/>
    <property type="match status" value="3"/>
</dbReference>
<dbReference type="AlphaFoldDB" id="A0AAU7XJ27"/>
<dbReference type="CDD" id="cd11386">
    <property type="entry name" value="MCP_signal"/>
    <property type="match status" value="1"/>
</dbReference>
<dbReference type="SUPFAM" id="SSF55785">
    <property type="entry name" value="PYP-like sensor domain (PAS domain)"/>
    <property type="match status" value="3"/>
</dbReference>
<dbReference type="Gene3D" id="1.10.287.950">
    <property type="entry name" value="Methyl-accepting chemotaxis protein"/>
    <property type="match status" value="1"/>
</dbReference>
<dbReference type="InterPro" id="IPR051310">
    <property type="entry name" value="MCP_chemotaxis"/>
</dbReference>
<dbReference type="PANTHER" id="PTHR43531:SF14">
    <property type="entry name" value="METHYL-ACCEPTING CHEMOTAXIS PROTEIN I-RELATED"/>
    <property type="match status" value="1"/>
</dbReference>
<proteinExistence type="inferred from homology"/>
<dbReference type="PROSITE" id="PS50111">
    <property type="entry name" value="CHEMOTAXIS_TRANSDUC_2"/>
    <property type="match status" value="1"/>
</dbReference>
<feature type="domain" description="PAC" evidence="8">
    <location>
        <begin position="192"/>
        <end position="244"/>
    </location>
</feature>
<dbReference type="InterPro" id="IPR004089">
    <property type="entry name" value="MCPsignal_dom"/>
</dbReference>
<comment type="subcellular location">
    <subcellularLocation>
        <location evidence="1">Membrane</location>
    </subcellularLocation>
</comment>
<feature type="coiled-coil region" evidence="5">
    <location>
        <begin position="439"/>
        <end position="473"/>
    </location>
</feature>
<evidence type="ECO:0000256" key="5">
    <source>
        <dbReference type="SAM" id="Coils"/>
    </source>
</evidence>
<feature type="coiled-coil region" evidence="5">
    <location>
        <begin position="620"/>
        <end position="665"/>
    </location>
</feature>
<keyword evidence="5" id="KW-0175">Coiled coil</keyword>
<accession>A0AAU7XJ27</accession>
<dbReference type="SMART" id="SM00086">
    <property type="entry name" value="PAC"/>
    <property type="match status" value="3"/>
</dbReference>
<dbReference type="InterPro" id="IPR013655">
    <property type="entry name" value="PAS_fold_3"/>
</dbReference>
<dbReference type="RefSeq" id="WP_407052078.1">
    <property type="nucleotide sequence ID" value="NZ_CP158568.1"/>
</dbReference>
<dbReference type="PRINTS" id="PR00260">
    <property type="entry name" value="CHEMTRNSDUCR"/>
</dbReference>
<evidence type="ECO:0000256" key="3">
    <source>
        <dbReference type="ARBA" id="ARBA00029447"/>
    </source>
</evidence>
<dbReference type="SMART" id="SM00091">
    <property type="entry name" value="PAS"/>
    <property type="match status" value="3"/>
</dbReference>
<feature type="domain" description="PAC" evidence="8">
    <location>
        <begin position="70"/>
        <end position="122"/>
    </location>
</feature>
<evidence type="ECO:0000313" key="9">
    <source>
        <dbReference type="EMBL" id="XBY46989.1"/>
    </source>
</evidence>
<dbReference type="InterPro" id="IPR000014">
    <property type="entry name" value="PAS"/>
</dbReference>
<feature type="region of interest" description="Disordered" evidence="6">
    <location>
        <begin position="680"/>
        <end position="723"/>
    </location>
</feature>
<keyword evidence="2" id="KW-0488">Methylation</keyword>
<dbReference type="Gene3D" id="3.30.450.20">
    <property type="entry name" value="PAS domain"/>
    <property type="match status" value="3"/>
</dbReference>
<dbReference type="InterPro" id="IPR001610">
    <property type="entry name" value="PAC"/>
</dbReference>
<dbReference type="PANTHER" id="PTHR43531">
    <property type="entry name" value="PROTEIN ICFG"/>
    <property type="match status" value="1"/>
</dbReference>
<evidence type="ECO:0000256" key="2">
    <source>
        <dbReference type="ARBA" id="ARBA00022481"/>
    </source>
</evidence>
<dbReference type="Pfam" id="PF00015">
    <property type="entry name" value="MCPsignal"/>
    <property type="match status" value="1"/>
</dbReference>
<dbReference type="GO" id="GO:0007165">
    <property type="term" value="P:signal transduction"/>
    <property type="evidence" value="ECO:0007669"/>
    <property type="project" value="UniProtKB-KW"/>
</dbReference>
<comment type="similarity">
    <text evidence="3">Belongs to the methyl-accepting chemotaxis (MCP) protein family.</text>
</comment>
<evidence type="ECO:0000256" key="6">
    <source>
        <dbReference type="SAM" id="MobiDB-lite"/>
    </source>
</evidence>
<name>A0AAU7XJ27_9HYPH</name>
<keyword evidence="4" id="KW-0807">Transducer</keyword>
<dbReference type="GO" id="GO:0004888">
    <property type="term" value="F:transmembrane signaling receptor activity"/>
    <property type="evidence" value="ECO:0007669"/>
    <property type="project" value="InterPro"/>
</dbReference>
<feature type="domain" description="PAC" evidence="8">
    <location>
        <begin position="314"/>
        <end position="366"/>
    </location>
</feature>
<dbReference type="PROSITE" id="PS50113">
    <property type="entry name" value="PAC"/>
    <property type="match status" value="3"/>
</dbReference>
<evidence type="ECO:0000259" key="8">
    <source>
        <dbReference type="PROSITE" id="PS50113"/>
    </source>
</evidence>
<dbReference type="InterPro" id="IPR000700">
    <property type="entry name" value="PAS-assoc_C"/>
</dbReference>
<dbReference type="Pfam" id="PF08447">
    <property type="entry name" value="PAS_3"/>
    <property type="match status" value="3"/>
</dbReference>
<dbReference type="InterPro" id="IPR004090">
    <property type="entry name" value="Chemotax_Me-accpt_rcpt"/>
</dbReference>
<dbReference type="EMBL" id="CP158568">
    <property type="protein sequence ID" value="XBY46989.1"/>
    <property type="molecule type" value="Genomic_DNA"/>
</dbReference>